<sequence length="76" mass="8461">MNQAKEKKASRADIASHRHEIMAKEANLEILASGTTLIHCLGFAPMVSVIKSRDKHDCHWTPAMALLNICSQLTYI</sequence>
<dbReference type="Proteomes" id="UP001222027">
    <property type="component" value="Unassembled WGS sequence"/>
</dbReference>
<dbReference type="EMBL" id="JAQQAF010000003">
    <property type="protein sequence ID" value="KAJ8499280.1"/>
    <property type="molecule type" value="Genomic_DNA"/>
</dbReference>
<protein>
    <submittedName>
        <fullName evidence="1">Uncharacterized protein</fullName>
    </submittedName>
</protein>
<evidence type="ECO:0000313" key="2">
    <source>
        <dbReference type="Proteomes" id="UP001222027"/>
    </source>
</evidence>
<accession>A0AAV8Q0R8</accession>
<proteinExistence type="predicted"/>
<name>A0AAV8Q0R8_ENSVE</name>
<gene>
    <name evidence="1" type="ORF">OPV22_009832</name>
</gene>
<evidence type="ECO:0000313" key="1">
    <source>
        <dbReference type="EMBL" id="KAJ8499280.1"/>
    </source>
</evidence>
<reference evidence="1 2" key="1">
    <citation type="submission" date="2022-12" db="EMBL/GenBank/DDBJ databases">
        <title>Chromosome-scale assembly of the Ensete ventricosum genome.</title>
        <authorList>
            <person name="Dussert Y."/>
            <person name="Stocks J."/>
            <person name="Wendawek A."/>
            <person name="Woldeyes F."/>
            <person name="Nichols R.A."/>
            <person name="Borrell J.S."/>
        </authorList>
    </citation>
    <scope>NUCLEOTIDE SEQUENCE [LARGE SCALE GENOMIC DNA]</scope>
    <source>
        <strain evidence="2">cv. Maze</strain>
        <tissue evidence="1">Seeds</tissue>
    </source>
</reference>
<organism evidence="1 2">
    <name type="scientific">Ensete ventricosum</name>
    <name type="common">Abyssinian banana</name>
    <name type="synonym">Musa ensete</name>
    <dbReference type="NCBI Taxonomy" id="4639"/>
    <lineage>
        <taxon>Eukaryota</taxon>
        <taxon>Viridiplantae</taxon>
        <taxon>Streptophyta</taxon>
        <taxon>Embryophyta</taxon>
        <taxon>Tracheophyta</taxon>
        <taxon>Spermatophyta</taxon>
        <taxon>Magnoliopsida</taxon>
        <taxon>Liliopsida</taxon>
        <taxon>Zingiberales</taxon>
        <taxon>Musaceae</taxon>
        <taxon>Ensete</taxon>
    </lineage>
</organism>
<dbReference type="AlphaFoldDB" id="A0AAV8Q0R8"/>
<keyword evidence="2" id="KW-1185">Reference proteome</keyword>
<comment type="caution">
    <text evidence="1">The sequence shown here is derived from an EMBL/GenBank/DDBJ whole genome shotgun (WGS) entry which is preliminary data.</text>
</comment>